<comment type="caution">
    <text evidence="1">The sequence shown here is derived from an EMBL/GenBank/DDBJ whole genome shotgun (WGS) entry which is preliminary data.</text>
</comment>
<keyword evidence="2" id="KW-1185">Reference proteome</keyword>
<dbReference type="InterPro" id="IPR036866">
    <property type="entry name" value="RibonucZ/Hydroxyglut_hydro"/>
</dbReference>
<name>A0ABQ4L418_SIMTE</name>
<evidence type="ECO:0008006" key="3">
    <source>
        <dbReference type="Google" id="ProtNLM"/>
    </source>
</evidence>
<gene>
    <name evidence="1" type="ORF">J6TS1_48650</name>
</gene>
<sequence>MGIDDAVQAVEWINPKIVVPIHYNTFPFIVQDAEEFVIKLSEKDNQMRLGVFAPRLYRAPLDKFPLKICGFRRRL</sequence>
<dbReference type="EMBL" id="BORJ01000019">
    <property type="protein sequence ID" value="GIN98995.1"/>
    <property type="molecule type" value="Genomic_DNA"/>
</dbReference>
<reference evidence="1 2" key="1">
    <citation type="submission" date="2021-03" db="EMBL/GenBank/DDBJ databases">
        <title>Antimicrobial resistance genes in bacteria isolated from Japanese honey, and their potential for conferring macrolide and lincosamide resistance in the American foulbrood pathogen Paenibacillus larvae.</title>
        <authorList>
            <person name="Okamoto M."/>
            <person name="Kumagai M."/>
            <person name="Kanamori H."/>
            <person name="Takamatsu D."/>
        </authorList>
    </citation>
    <scope>NUCLEOTIDE SEQUENCE [LARGE SCALE GENOMIC DNA]</scope>
    <source>
        <strain evidence="1 2">J6TS1</strain>
    </source>
</reference>
<proteinExistence type="predicted"/>
<accession>A0ABQ4L418</accession>
<dbReference type="Gene3D" id="3.60.15.10">
    <property type="entry name" value="Ribonuclease Z/Hydroxyacylglutathione hydrolase-like"/>
    <property type="match status" value="1"/>
</dbReference>
<dbReference type="Proteomes" id="UP000680670">
    <property type="component" value="Unassembled WGS sequence"/>
</dbReference>
<protein>
    <recommendedName>
        <fullName evidence="3">Metal-dependent hydrolase</fullName>
    </recommendedName>
</protein>
<evidence type="ECO:0000313" key="1">
    <source>
        <dbReference type="EMBL" id="GIN98995.1"/>
    </source>
</evidence>
<evidence type="ECO:0000313" key="2">
    <source>
        <dbReference type="Proteomes" id="UP000680670"/>
    </source>
</evidence>
<organism evidence="1 2">
    <name type="scientific">Siminovitchia terrae</name>
    <name type="common">Bacillus terrae</name>
    <dbReference type="NCBI Taxonomy" id="1914933"/>
    <lineage>
        <taxon>Bacteria</taxon>
        <taxon>Bacillati</taxon>
        <taxon>Bacillota</taxon>
        <taxon>Bacilli</taxon>
        <taxon>Bacillales</taxon>
        <taxon>Bacillaceae</taxon>
        <taxon>Siminovitchia</taxon>
    </lineage>
</organism>